<reference evidence="5" key="1">
    <citation type="journal article" date="2020" name="Nat. Commun.">
        <title>Genome assembly of wild tea tree DASZ reveals pedigree and selection history of tea varieties.</title>
        <authorList>
            <person name="Zhang W."/>
            <person name="Zhang Y."/>
            <person name="Qiu H."/>
            <person name="Guo Y."/>
            <person name="Wan H."/>
            <person name="Zhang X."/>
            <person name="Scossa F."/>
            <person name="Alseekh S."/>
            <person name="Zhang Q."/>
            <person name="Wang P."/>
            <person name="Xu L."/>
            <person name="Schmidt M.H."/>
            <person name="Jia X."/>
            <person name="Li D."/>
            <person name="Zhu A."/>
            <person name="Guo F."/>
            <person name="Chen W."/>
            <person name="Ni D."/>
            <person name="Usadel B."/>
            <person name="Fernie A.R."/>
            <person name="Wen W."/>
        </authorList>
    </citation>
    <scope>NUCLEOTIDE SEQUENCE [LARGE SCALE GENOMIC DNA]</scope>
    <source>
        <strain evidence="5">cv. G240</strain>
    </source>
</reference>
<dbReference type="Pfam" id="PF08512">
    <property type="entry name" value="Rttp106-like_middle"/>
    <property type="match status" value="1"/>
</dbReference>
<sequence>MFFYLSALQPLLLWYFLIASTEAVIEIDFTYYAAGKIYGAFCMQLLRPSQDKSDTIVVPLEAELGGESANDLIDAVSVSLETLLPCDSSDTVVVALLLRNGTPHLLNVVKISLIGESTKLFQIKYKEGLILFPGTDTHVAVVSYIPLPIGLHDYPSESPDINWNCKLVILTNDSSNPQIEMPCKDIVSICSKLDSYLEYEQQPGNAENANARTGSLRSGVQSPSLIKGLIHEVFILIMRGLSGAKVTRPGKFRSCQYGYAVKSSLKTEDGVLYPLEKGFFFLPKPPTLILHEENAWNEAFHSGRHTEAVEHYTAMVSSNIKSRPFAAICFCNRAAAHQSLGQIADAIADCSLAIVLDGSYSKVGQFLARNGDDGQLWKEIADEVHENVDRLFKMIGEAYVVPSDPTKVELATLVPFANGCKQVFLVNI</sequence>
<keyword evidence="5" id="KW-1185">Reference proteome</keyword>
<dbReference type="Pfam" id="PF24474">
    <property type="entry name" value="DUF7579"/>
    <property type="match status" value="1"/>
</dbReference>
<feature type="chain" id="PRO_5029737671" evidence="1">
    <location>
        <begin position="24"/>
        <end position="428"/>
    </location>
</feature>
<organism evidence="4 5">
    <name type="scientific">Camellia sinensis</name>
    <name type="common">Tea plant</name>
    <name type="synonym">Thea sinensis</name>
    <dbReference type="NCBI Taxonomy" id="4442"/>
    <lineage>
        <taxon>Eukaryota</taxon>
        <taxon>Viridiplantae</taxon>
        <taxon>Streptophyta</taxon>
        <taxon>Embryophyta</taxon>
        <taxon>Tracheophyta</taxon>
        <taxon>Spermatophyta</taxon>
        <taxon>Magnoliopsida</taxon>
        <taxon>eudicotyledons</taxon>
        <taxon>Gunneridae</taxon>
        <taxon>Pentapetalae</taxon>
        <taxon>asterids</taxon>
        <taxon>Ericales</taxon>
        <taxon>Theaceae</taxon>
        <taxon>Camellia</taxon>
    </lineage>
</organism>
<evidence type="ECO:0000256" key="1">
    <source>
        <dbReference type="SAM" id="SignalP"/>
    </source>
</evidence>
<dbReference type="SMART" id="SM00028">
    <property type="entry name" value="TPR"/>
    <property type="match status" value="1"/>
</dbReference>
<dbReference type="Gene3D" id="1.25.40.10">
    <property type="entry name" value="Tetratricopeptide repeat domain"/>
    <property type="match status" value="1"/>
</dbReference>
<dbReference type="Proteomes" id="UP000593564">
    <property type="component" value="Unassembled WGS sequence"/>
</dbReference>
<accession>A0A7J7FSP1</accession>
<dbReference type="InterPro" id="IPR019734">
    <property type="entry name" value="TPR_rpt"/>
</dbReference>
<evidence type="ECO:0000259" key="2">
    <source>
        <dbReference type="Pfam" id="PF08512"/>
    </source>
</evidence>
<gene>
    <name evidence="4" type="ORF">HYC85_000109</name>
</gene>
<evidence type="ECO:0000259" key="3">
    <source>
        <dbReference type="Pfam" id="PF24474"/>
    </source>
</evidence>
<dbReference type="InterPro" id="IPR011990">
    <property type="entry name" value="TPR-like_helical_dom_sf"/>
</dbReference>
<evidence type="ECO:0000313" key="5">
    <source>
        <dbReference type="Proteomes" id="UP000593564"/>
    </source>
</evidence>
<dbReference type="InterPro" id="IPR013719">
    <property type="entry name" value="RTT106/SPT16-like_middle_dom"/>
</dbReference>
<feature type="domain" description="Histone chaperone RTT106/FACT complex subunit SPT16-like middle" evidence="2">
    <location>
        <begin position="259"/>
        <end position="293"/>
    </location>
</feature>
<keyword evidence="1" id="KW-0732">Signal</keyword>
<feature type="domain" description="DUF7579" evidence="3">
    <location>
        <begin position="75"/>
        <end position="193"/>
    </location>
</feature>
<dbReference type="EMBL" id="JACBKZ010000155">
    <property type="protein sequence ID" value="KAF5929944.1"/>
    <property type="molecule type" value="Genomic_DNA"/>
</dbReference>
<dbReference type="AlphaFoldDB" id="A0A7J7FSP1"/>
<dbReference type="SUPFAM" id="SSF48452">
    <property type="entry name" value="TPR-like"/>
    <property type="match status" value="1"/>
</dbReference>
<evidence type="ECO:0000313" key="4">
    <source>
        <dbReference type="EMBL" id="KAF5929944.1"/>
    </source>
</evidence>
<dbReference type="InterPro" id="IPR056001">
    <property type="entry name" value="DUF7579"/>
</dbReference>
<comment type="caution">
    <text evidence="4">The sequence shown here is derived from an EMBL/GenBank/DDBJ whole genome shotgun (WGS) entry which is preliminary data.</text>
</comment>
<protein>
    <submittedName>
        <fullName evidence="4">Uncharacterized protein</fullName>
    </submittedName>
</protein>
<name>A0A7J7FSP1_CAMSI</name>
<feature type="signal peptide" evidence="1">
    <location>
        <begin position="1"/>
        <end position="23"/>
    </location>
</feature>
<dbReference type="PANTHER" id="PTHR45181:SF8">
    <property type="entry name" value="HEAT SHOCK PROTEIN DNAJ WITH TETRATRICOPEPTIDE REPEAT-CONTAINING PROTEIN"/>
    <property type="match status" value="1"/>
</dbReference>
<dbReference type="SUPFAM" id="SSF50729">
    <property type="entry name" value="PH domain-like"/>
    <property type="match status" value="1"/>
</dbReference>
<proteinExistence type="predicted"/>
<reference evidence="4 5" key="2">
    <citation type="submission" date="2020-07" db="EMBL/GenBank/DDBJ databases">
        <title>Genome assembly of wild tea tree DASZ reveals pedigree and selection history of tea varieties.</title>
        <authorList>
            <person name="Zhang W."/>
        </authorList>
    </citation>
    <scope>NUCLEOTIDE SEQUENCE [LARGE SCALE GENOMIC DNA]</scope>
    <source>
        <strain evidence="5">cv. G240</strain>
        <tissue evidence="4">Leaf</tissue>
    </source>
</reference>
<dbReference type="PANTHER" id="PTHR45181">
    <property type="entry name" value="HEAT SHOCK PROTEIN DNAJ WITH TETRATRICOPEPTIDE REPEAT-CONTAINING PROTEIN"/>
    <property type="match status" value="1"/>
</dbReference>